<dbReference type="Proteomes" id="UP000796761">
    <property type="component" value="Unassembled WGS sequence"/>
</dbReference>
<organism evidence="2 3">
    <name type="scientific">Zosterops borbonicus</name>
    <dbReference type="NCBI Taxonomy" id="364589"/>
    <lineage>
        <taxon>Eukaryota</taxon>
        <taxon>Metazoa</taxon>
        <taxon>Chordata</taxon>
        <taxon>Craniata</taxon>
        <taxon>Vertebrata</taxon>
        <taxon>Euteleostomi</taxon>
        <taxon>Archelosauria</taxon>
        <taxon>Archosauria</taxon>
        <taxon>Dinosauria</taxon>
        <taxon>Saurischia</taxon>
        <taxon>Theropoda</taxon>
        <taxon>Coelurosauria</taxon>
        <taxon>Aves</taxon>
        <taxon>Neognathae</taxon>
        <taxon>Neoaves</taxon>
        <taxon>Telluraves</taxon>
        <taxon>Australaves</taxon>
        <taxon>Passeriformes</taxon>
        <taxon>Sylvioidea</taxon>
        <taxon>Zosteropidae</taxon>
        <taxon>Zosterops</taxon>
    </lineage>
</organism>
<evidence type="ECO:0000313" key="3">
    <source>
        <dbReference type="Proteomes" id="UP000796761"/>
    </source>
</evidence>
<keyword evidence="3" id="KW-1185">Reference proteome</keyword>
<evidence type="ECO:0000256" key="1">
    <source>
        <dbReference type="SAM" id="MobiDB-lite"/>
    </source>
</evidence>
<feature type="region of interest" description="Disordered" evidence="1">
    <location>
        <begin position="1"/>
        <end position="20"/>
    </location>
</feature>
<dbReference type="EMBL" id="SWJQ01000219">
    <property type="protein sequence ID" value="TRZ18545.1"/>
    <property type="molecule type" value="Genomic_DNA"/>
</dbReference>
<comment type="caution">
    <text evidence="2">The sequence shown here is derived from an EMBL/GenBank/DDBJ whole genome shotgun (WGS) entry which is preliminary data.</text>
</comment>
<proteinExistence type="predicted"/>
<name>A0A8K1LLF0_9PASS</name>
<gene>
    <name evidence="2" type="ORF">HGM15179_008549</name>
</gene>
<sequence>MKAEISKGANETSELPAKPSRRNLEWSGKWEDMGQILKEFSDPIVWDFPSEQIQNSAEVAKYLKEKCHGNTKEKRIIAVSWALAYVYRTLLDTEGRQTEDREQVDKLVTIRITQAAANIPGSGPVAESDSRRATTLQPYNQGLLLLIEEAESVQLRPIARWRMMMIIQEKDLHQNQKPH</sequence>
<dbReference type="AlphaFoldDB" id="A0A8K1LLF0"/>
<accession>A0A8K1LLF0</accession>
<protein>
    <submittedName>
        <fullName evidence="2">Uncharacterized protein</fullName>
    </submittedName>
</protein>
<evidence type="ECO:0000313" key="2">
    <source>
        <dbReference type="EMBL" id="TRZ18545.1"/>
    </source>
</evidence>
<reference evidence="2" key="1">
    <citation type="submission" date="2019-04" db="EMBL/GenBank/DDBJ databases">
        <title>Genome assembly of Zosterops borbonicus 15179.</title>
        <authorList>
            <person name="Leroy T."/>
            <person name="Anselmetti Y."/>
            <person name="Tilak M.-K."/>
            <person name="Nabholz B."/>
        </authorList>
    </citation>
    <scope>NUCLEOTIDE SEQUENCE</scope>
    <source>
        <strain evidence="2">HGM_15179</strain>
        <tissue evidence="2">Muscle</tissue>
    </source>
</reference>